<evidence type="ECO:0000313" key="2">
    <source>
        <dbReference type="EMBL" id="KAK2939958.1"/>
    </source>
</evidence>
<keyword evidence="1" id="KW-0812">Transmembrane</keyword>
<dbReference type="Proteomes" id="UP001281761">
    <property type="component" value="Unassembled WGS sequence"/>
</dbReference>
<protein>
    <submittedName>
        <fullName evidence="2">Uncharacterized protein</fullName>
    </submittedName>
</protein>
<keyword evidence="3" id="KW-1185">Reference proteome</keyword>
<dbReference type="EMBL" id="JARBJD010000788">
    <property type="protein sequence ID" value="KAK2939958.1"/>
    <property type="molecule type" value="Genomic_DNA"/>
</dbReference>
<proteinExistence type="predicted"/>
<gene>
    <name evidence="2" type="ORF">BLNAU_25130</name>
</gene>
<accession>A0ABQ9WKU2</accession>
<name>A0ABQ9WKU2_9EUKA</name>
<organism evidence="2 3">
    <name type="scientific">Blattamonas nauphoetae</name>
    <dbReference type="NCBI Taxonomy" id="2049346"/>
    <lineage>
        <taxon>Eukaryota</taxon>
        <taxon>Metamonada</taxon>
        <taxon>Preaxostyla</taxon>
        <taxon>Oxymonadida</taxon>
        <taxon>Blattamonas</taxon>
    </lineage>
</organism>
<comment type="caution">
    <text evidence="2">The sequence shown here is derived from an EMBL/GenBank/DDBJ whole genome shotgun (WGS) entry which is preliminary data.</text>
</comment>
<feature type="transmembrane region" description="Helical" evidence="1">
    <location>
        <begin position="241"/>
        <end position="267"/>
    </location>
</feature>
<keyword evidence="1" id="KW-0472">Membrane</keyword>
<sequence length="351" mass="38964">MRYRSVESDCTEHVSCTSTQTAEAVTFRNPIFHHPLHQRHSTEADTTSLSRPDVTHIPQGAISISYAPLTLTACTFSSNSPSNLEWPSLRRNSKCTDGTVAMDLMNEGDAPASHHLWIWTDEGVVTKEDETQHSTLFVPTLVANESTVTLDNNLKEYSVKIVGTMMIPYGLKLEVFEQDALSFERGTTTQVRHLLPPTVEMDRNRAVKPKLRCQLVNADDQATDSFLLTGLSNENITQARVIASIVVPSVVVIIVVVLVIIVIAVLFRRRKMKERQPRKTIKVEVCEAGDVRKDERNAQDNTIKPIIETARMSNNSLLTPPMMSLKHVDAVKCDGEGGVVSVDPTNSCIVF</sequence>
<evidence type="ECO:0000313" key="3">
    <source>
        <dbReference type="Proteomes" id="UP001281761"/>
    </source>
</evidence>
<reference evidence="2 3" key="1">
    <citation type="journal article" date="2022" name="bioRxiv">
        <title>Genomics of Preaxostyla Flagellates Illuminates Evolutionary Transitions and the Path Towards Mitochondrial Loss.</title>
        <authorList>
            <person name="Novak L.V.F."/>
            <person name="Treitli S.C."/>
            <person name="Pyrih J."/>
            <person name="Halakuc P."/>
            <person name="Pipaliya S.V."/>
            <person name="Vacek V."/>
            <person name="Brzon O."/>
            <person name="Soukal P."/>
            <person name="Eme L."/>
            <person name="Dacks J.B."/>
            <person name="Karnkowska A."/>
            <person name="Elias M."/>
            <person name="Hampl V."/>
        </authorList>
    </citation>
    <scope>NUCLEOTIDE SEQUENCE [LARGE SCALE GENOMIC DNA]</scope>
    <source>
        <strain evidence="2">NAU3</strain>
        <tissue evidence="2">Gut</tissue>
    </source>
</reference>
<keyword evidence="1" id="KW-1133">Transmembrane helix</keyword>
<evidence type="ECO:0000256" key="1">
    <source>
        <dbReference type="SAM" id="Phobius"/>
    </source>
</evidence>